<accession>A0A8H6Z6Z0</accession>
<protein>
    <submittedName>
        <fullName evidence="1">Uncharacterized protein</fullName>
    </submittedName>
</protein>
<sequence length="170" mass="19066">MPTTSDVIQNGKYLDQDFDPTSLNKPVLAGVLYFHNVAVPPACSKPKLLTLFNTHIKKKRDQLQKYHEAIQKVEPSSEGIIDGITGERVTSVKSNNLVDFEKPRQPVVTGISKCTSPSEQHQWRIQANASQRAYKCISCHVEVKERKSKSTGVWFAHSCVYKPISTNAVR</sequence>
<dbReference type="EMBL" id="JACAZI010000001">
    <property type="protein sequence ID" value="KAF7372119.1"/>
    <property type="molecule type" value="Genomic_DNA"/>
</dbReference>
<organism evidence="1 2">
    <name type="scientific">Mycena venus</name>
    <dbReference type="NCBI Taxonomy" id="2733690"/>
    <lineage>
        <taxon>Eukaryota</taxon>
        <taxon>Fungi</taxon>
        <taxon>Dikarya</taxon>
        <taxon>Basidiomycota</taxon>
        <taxon>Agaricomycotina</taxon>
        <taxon>Agaricomycetes</taxon>
        <taxon>Agaricomycetidae</taxon>
        <taxon>Agaricales</taxon>
        <taxon>Marasmiineae</taxon>
        <taxon>Mycenaceae</taxon>
        <taxon>Mycena</taxon>
    </lineage>
</organism>
<comment type="caution">
    <text evidence="1">The sequence shown here is derived from an EMBL/GenBank/DDBJ whole genome shotgun (WGS) entry which is preliminary data.</text>
</comment>
<evidence type="ECO:0000313" key="1">
    <source>
        <dbReference type="EMBL" id="KAF7372119.1"/>
    </source>
</evidence>
<name>A0A8H6Z6Z0_9AGAR</name>
<dbReference type="Proteomes" id="UP000620124">
    <property type="component" value="Unassembled WGS sequence"/>
</dbReference>
<gene>
    <name evidence="1" type="ORF">MVEN_00070700</name>
</gene>
<keyword evidence="2" id="KW-1185">Reference proteome</keyword>
<dbReference type="OrthoDB" id="2503928at2759"/>
<reference evidence="1" key="1">
    <citation type="submission" date="2020-05" db="EMBL/GenBank/DDBJ databases">
        <title>Mycena genomes resolve the evolution of fungal bioluminescence.</title>
        <authorList>
            <person name="Tsai I.J."/>
        </authorList>
    </citation>
    <scope>NUCLEOTIDE SEQUENCE</scope>
    <source>
        <strain evidence="1">CCC161011</strain>
    </source>
</reference>
<proteinExistence type="predicted"/>
<dbReference type="AlphaFoldDB" id="A0A8H6Z6Z0"/>
<evidence type="ECO:0000313" key="2">
    <source>
        <dbReference type="Proteomes" id="UP000620124"/>
    </source>
</evidence>